<proteinExistence type="predicted"/>
<dbReference type="RefSeq" id="WP_155573698.1">
    <property type="nucleotide sequence ID" value="NZ_JANIDX010000005.1"/>
</dbReference>
<accession>A0ABT3WLP5</accession>
<protein>
    <submittedName>
        <fullName evidence="1">Uncharacterized protein</fullName>
    </submittedName>
</protein>
<reference evidence="1 2" key="1">
    <citation type="submission" date="2022-07" db="EMBL/GenBank/DDBJ databases">
        <title>Bombella genomes.</title>
        <authorList>
            <person name="Harer L."/>
            <person name="Styblova S."/>
            <person name="Ehrmann M."/>
        </authorList>
    </citation>
    <scope>NUCLEOTIDE SEQUENCE [LARGE SCALE GENOMIC DNA]</scope>
    <source>
        <strain evidence="1 2">TMW 2.2556</strain>
    </source>
</reference>
<dbReference type="EMBL" id="JANIDX010000005">
    <property type="protein sequence ID" value="MCX5619956.1"/>
    <property type="molecule type" value="Genomic_DNA"/>
</dbReference>
<organism evidence="1 2">
    <name type="scientific">Bombella pollinis</name>
    <dbReference type="NCBI Taxonomy" id="2967337"/>
    <lineage>
        <taxon>Bacteria</taxon>
        <taxon>Pseudomonadati</taxon>
        <taxon>Pseudomonadota</taxon>
        <taxon>Alphaproteobacteria</taxon>
        <taxon>Acetobacterales</taxon>
        <taxon>Acetobacteraceae</taxon>
        <taxon>Bombella</taxon>
    </lineage>
</organism>
<comment type="caution">
    <text evidence="1">The sequence shown here is derived from an EMBL/GenBank/DDBJ whole genome shotgun (WGS) entry which is preliminary data.</text>
</comment>
<gene>
    <name evidence="1" type="ORF">NQF89_05910</name>
</gene>
<name>A0ABT3WLP5_9PROT</name>
<evidence type="ECO:0000313" key="1">
    <source>
        <dbReference type="EMBL" id="MCX5619956.1"/>
    </source>
</evidence>
<evidence type="ECO:0000313" key="2">
    <source>
        <dbReference type="Proteomes" id="UP001165575"/>
    </source>
</evidence>
<keyword evidence="2" id="KW-1185">Reference proteome</keyword>
<dbReference type="Proteomes" id="UP001165575">
    <property type="component" value="Unassembled WGS sequence"/>
</dbReference>
<sequence>MQRSVVSSCSGAVGDRLQDFMTDMRALAAGAAALSSQVQHDERGEALRTASYKRDKLIYQQSREIGMGIAAMVACSIDSMT</sequence>